<organism evidence="2 3">
    <name type="scientific">Methylocapsa palsarum</name>
    <dbReference type="NCBI Taxonomy" id="1612308"/>
    <lineage>
        <taxon>Bacteria</taxon>
        <taxon>Pseudomonadati</taxon>
        <taxon>Pseudomonadota</taxon>
        <taxon>Alphaproteobacteria</taxon>
        <taxon>Hyphomicrobiales</taxon>
        <taxon>Beijerinckiaceae</taxon>
        <taxon>Methylocapsa</taxon>
    </lineage>
</organism>
<keyword evidence="1" id="KW-1133">Transmembrane helix</keyword>
<feature type="transmembrane region" description="Helical" evidence="1">
    <location>
        <begin position="6"/>
        <end position="25"/>
    </location>
</feature>
<dbReference type="AlphaFoldDB" id="A0A1I4AWA9"/>
<evidence type="ECO:0008006" key="4">
    <source>
        <dbReference type="Google" id="ProtNLM"/>
    </source>
</evidence>
<evidence type="ECO:0000313" key="2">
    <source>
        <dbReference type="EMBL" id="SFK60765.1"/>
    </source>
</evidence>
<keyword evidence="3" id="KW-1185">Reference proteome</keyword>
<proteinExistence type="predicted"/>
<accession>A0A1I4AWA9</accession>
<gene>
    <name evidence="2" type="ORF">SAMN05444581_1125</name>
</gene>
<name>A0A1I4AWA9_9HYPH</name>
<keyword evidence="1" id="KW-0812">Transmembrane</keyword>
<reference evidence="2 3" key="1">
    <citation type="submission" date="2016-10" db="EMBL/GenBank/DDBJ databases">
        <authorList>
            <person name="de Groot N.N."/>
        </authorList>
    </citation>
    <scope>NUCLEOTIDE SEQUENCE [LARGE SCALE GENOMIC DNA]</scope>
    <source>
        <strain evidence="2 3">NE2</strain>
    </source>
</reference>
<dbReference type="Proteomes" id="UP000198755">
    <property type="component" value="Unassembled WGS sequence"/>
</dbReference>
<keyword evidence="1" id="KW-0472">Membrane</keyword>
<dbReference type="EMBL" id="FOSN01000012">
    <property type="protein sequence ID" value="SFK60765.1"/>
    <property type="molecule type" value="Genomic_DNA"/>
</dbReference>
<feature type="transmembrane region" description="Helical" evidence="1">
    <location>
        <begin position="93"/>
        <end position="115"/>
    </location>
</feature>
<dbReference type="RefSeq" id="WP_091684368.1">
    <property type="nucleotide sequence ID" value="NZ_FOSN01000012.1"/>
</dbReference>
<protein>
    <recommendedName>
        <fullName evidence="4">VanZ like family protein</fullName>
    </recommendedName>
</protein>
<sequence>MRYAVFFARIAGVLGVLAIVVLSLVPGSQRPHTWLPGKAEHFVAYCGTASALALGFPAAACRIAAASCLAFLAGAMEVLQRSVHGRHAAFSDALVSALGGVFGVVIGAILYAAAARAYKNSSTPRVG</sequence>
<evidence type="ECO:0000256" key="1">
    <source>
        <dbReference type="SAM" id="Phobius"/>
    </source>
</evidence>
<feature type="transmembrane region" description="Helical" evidence="1">
    <location>
        <begin position="45"/>
        <end position="73"/>
    </location>
</feature>
<evidence type="ECO:0000313" key="3">
    <source>
        <dbReference type="Proteomes" id="UP000198755"/>
    </source>
</evidence>